<dbReference type="EMBL" id="CAJJDM010000150">
    <property type="protein sequence ID" value="CAD8111128.1"/>
    <property type="molecule type" value="Genomic_DNA"/>
</dbReference>
<accession>A0A8S1Q6P5</accession>
<keyword evidence="2" id="KW-1185">Reference proteome</keyword>
<name>A0A8S1Q6P5_PARPR</name>
<dbReference type="Proteomes" id="UP000688137">
    <property type="component" value="Unassembled WGS sequence"/>
</dbReference>
<proteinExistence type="predicted"/>
<comment type="caution">
    <text evidence="1">The sequence shown here is derived from an EMBL/GenBank/DDBJ whole genome shotgun (WGS) entry which is preliminary data.</text>
</comment>
<reference evidence="1" key="1">
    <citation type="submission" date="2021-01" db="EMBL/GenBank/DDBJ databases">
        <authorList>
            <consortium name="Genoscope - CEA"/>
            <person name="William W."/>
        </authorList>
    </citation>
    <scope>NUCLEOTIDE SEQUENCE</scope>
</reference>
<organism evidence="1 2">
    <name type="scientific">Paramecium primaurelia</name>
    <dbReference type="NCBI Taxonomy" id="5886"/>
    <lineage>
        <taxon>Eukaryota</taxon>
        <taxon>Sar</taxon>
        <taxon>Alveolata</taxon>
        <taxon>Ciliophora</taxon>
        <taxon>Intramacronucleata</taxon>
        <taxon>Oligohymenophorea</taxon>
        <taxon>Peniculida</taxon>
        <taxon>Parameciidae</taxon>
        <taxon>Paramecium</taxon>
    </lineage>
</organism>
<gene>
    <name evidence="1" type="ORF">PPRIM_AZ9-3.1.T1460111</name>
</gene>
<evidence type="ECO:0000313" key="1">
    <source>
        <dbReference type="EMBL" id="CAD8111128.1"/>
    </source>
</evidence>
<sequence length="596" mass="70044">MNPKNYSSCELPDHDSEFLNMVCTNHQCKKNRKLLCSHCQLNHQECIKISLRKFTQIYQDQINPYNLESLKKQYNDLNKHFNQIEETLDYSYKFFNDKLNQIKTSINHVKKQIYSNQSDTSKQKQFLNLQQFELEPSIENFNNLLADIESFKPNSDKIPFKVKNIGPPKFLNEDINNMEIIVSKFQKAAQTITEQYRNLFDTFQKNIKNLFPNILIEQLSNNSNKFKMIKIFKFQVINSKQINQLLNQFIKMNNFFKLNMQLFRNVYKASIQNNNSLENDIVLEVNDEKQFNFKLEGSEITKMLLINENIIFGIGGTKFYIFDVSSQQAKNENVQSILTISEDAGFIDLAYFRLDEQNGYIYLATKKGSILKFLAEGKKNIKIKQDQMQPKIIDQPGMLQILISEEGDKLYSIGEEMKVKIWSLNNMEFIKSLLLEENATAFHMDWKILFIGGKNSITIWDQITLKNENLVVSKQKVKKILTNTSKLFLGLEDYIKIYTFTNQRKLEFFTNIPCQKINLIQTIKTYSILVISYTFKQEEKVCLYDYEDELPPKELLEQSAQCCSVYEQNKVNYLAFIQKTGICVTFKMEQKYQLAQ</sequence>
<dbReference type="OMA" id="FESEPSH"/>
<evidence type="ECO:0000313" key="2">
    <source>
        <dbReference type="Proteomes" id="UP000688137"/>
    </source>
</evidence>
<evidence type="ECO:0008006" key="3">
    <source>
        <dbReference type="Google" id="ProtNLM"/>
    </source>
</evidence>
<dbReference type="AlphaFoldDB" id="A0A8S1Q6P5"/>
<protein>
    <recommendedName>
        <fullName evidence="3">WD40-repeat-containing domain</fullName>
    </recommendedName>
</protein>